<dbReference type="EMBL" id="CALNXJ010000002">
    <property type="protein sequence ID" value="CAH3033668.1"/>
    <property type="molecule type" value="Genomic_DNA"/>
</dbReference>
<sequence length="180" mass="20186">MDKYSISWEAYHELPQQDQTPPRSYLLQGCQGTTDSSWDIRKAPGYQVGAELPLEDLLKQQREEYLKKSNQPEDQSPTVKVKLSGDNSRMSHSNEGQNILSGAGNHTITVLKTSEDYKNLRNGMANVTLTVNKLIDDGFIVMNGKRMQHGCSTLLLPVINMKEHCVWTGTSNLDASTSHY</sequence>
<organism evidence="2 3">
    <name type="scientific">Pocillopora meandrina</name>
    <dbReference type="NCBI Taxonomy" id="46732"/>
    <lineage>
        <taxon>Eukaryota</taxon>
        <taxon>Metazoa</taxon>
        <taxon>Cnidaria</taxon>
        <taxon>Anthozoa</taxon>
        <taxon>Hexacorallia</taxon>
        <taxon>Scleractinia</taxon>
        <taxon>Astrocoeniina</taxon>
        <taxon>Pocilloporidae</taxon>
        <taxon>Pocillopora</taxon>
    </lineage>
</organism>
<reference evidence="2 3" key="1">
    <citation type="submission" date="2022-05" db="EMBL/GenBank/DDBJ databases">
        <authorList>
            <consortium name="Genoscope - CEA"/>
            <person name="William W."/>
        </authorList>
    </citation>
    <scope>NUCLEOTIDE SEQUENCE [LARGE SCALE GENOMIC DNA]</scope>
</reference>
<dbReference type="AlphaFoldDB" id="A0AAU9VN84"/>
<evidence type="ECO:0000313" key="2">
    <source>
        <dbReference type="EMBL" id="CAH3033668.1"/>
    </source>
</evidence>
<feature type="region of interest" description="Disordered" evidence="1">
    <location>
        <begin position="66"/>
        <end position="101"/>
    </location>
</feature>
<evidence type="ECO:0000313" key="3">
    <source>
        <dbReference type="Proteomes" id="UP001159428"/>
    </source>
</evidence>
<name>A0AAU9VN84_9CNID</name>
<keyword evidence="3" id="KW-1185">Reference proteome</keyword>
<gene>
    <name evidence="2" type="ORF">PMEA_00010227</name>
</gene>
<accession>A0AAU9VN84</accession>
<proteinExistence type="predicted"/>
<evidence type="ECO:0000256" key="1">
    <source>
        <dbReference type="SAM" id="MobiDB-lite"/>
    </source>
</evidence>
<dbReference type="Proteomes" id="UP001159428">
    <property type="component" value="Unassembled WGS sequence"/>
</dbReference>
<protein>
    <submittedName>
        <fullName evidence="2">Uncharacterized protein</fullName>
    </submittedName>
</protein>
<feature type="compositionally biased region" description="Polar residues" evidence="1">
    <location>
        <begin position="85"/>
        <end position="101"/>
    </location>
</feature>
<comment type="caution">
    <text evidence="2">The sequence shown here is derived from an EMBL/GenBank/DDBJ whole genome shotgun (WGS) entry which is preliminary data.</text>
</comment>